<dbReference type="InterPro" id="IPR036397">
    <property type="entry name" value="RNaseH_sf"/>
</dbReference>
<feature type="domain" description="YprB ribonuclease H-like" evidence="1">
    <location>
        <begin position="78"/>
        <end position="237"/>
    </location>
</feature>
<dbReference type="GO" id="GO:0003676">
    <property type="term" value="F:nucleic acid binding"/>
    <property type="evidence" value="ECO:0007669"/>
    <property type="project" value="InterPro"/>
</dbReference>
<evidence type="ECO:0000313" key="2">
    <source>
        <dbReference type="EMBL" id="KKM44028.1"/>
    </source>
</evidence>
<organism evidence="2">
    <name type="scientific">marine sediment metagenome</name>
    <dbReference type="NCBI Taxonomy" id="412755"/>
    <lineage>
        <taxon>unclassified sequences</taxon>
        <taxon>metagenomes</taxon>
        <taxon>ecological metagenomes</taxon>
    </lineage>
</organism>
<gene>
    <name evidence="2" type="ORF">LCGC14_1562230</name>
</gene>
<protein>
    <recommendedName>
        <fullName evidence="1">YprB ribonuclease H-like domain-containing protein</fullName>
    </recommendedName>
</protein>
<dbReference type="Pfam" id="PF13482">
    <property type="entry name" value="RNase_H_2"/>
    <property type="match status" value="1"/>
</dbReference>
<reference evidence="2" key="1">
    <citation type="journal article" date="2015" name="Nature">
        <title>Complex archaea that bridge the gap between prokaryotes and eukaryotes.</title>
        <authorList>
            <person name="Spang A."/>
            <person name="Saw J.H."/>
            <person name="Jorgensen S.L."/>
            <person name="Zaremba-Niedzwiedzka K."/>
            <person name="Martijn J."/>
            <person name="Lind A.E."/>
            <person name="van Eijk R."/>
            <person name="Schleper C."/>
            <person name="Guy L."/>
            <person name="Ettema T.J."/>
        </authorList>
    </citation>
    <scope>NUCLEOTIDE SEQUENCE</scope>
</reference>
<dbReference type="InterPro" id="IPR038720">
    <property type="entry name" value="YprB_RNase_H-like_dom"/>
</dbReference>
<dbReference type="EMBL" id="LAZR01012082">
    <property type="protein sequence ID" value="KKM44028.1"/>
    <property type="molecule type" value="Genomic_DNA"/>
</dbReference>
<dbReference type="Gene3D" id="3.30.420.10">
    <property type="entry name" value="Ribonuclease H-like superfamily/Ribonuclease H"/>
    <property type="match status" value="1"/>
</dbReference>
<evidence type="ECO:0000259" key="1">
    <source>
        <dbReference type="Pfam" id="PF13482"/>
    </source>
</evidence>
<proteinExistence type="predicted"/>
<accession>A0A0F9J897</accession>
<dbReference type="PANTHER" id="PTHR38462:SF1">
    <property type="entry name" value="YPRB RIBONUCLEASE H-LIKE DOMAIN-CONTAINING PROTEIN"/>
    <property type="match status" value="1"/>
</dbReference>
<dbReference type="PANTHER" id="PTHR38462">
    <property type="entry name" value="EXONUCLEASE-LIKE PROTEIN"/>
    <property type="match status" value="1"/>
</dbReference>
<dbReference type="AlphaFoldDB" id="A0A0F9J897"/>
<dbReference type="SUPFAM" id="SSF53098">
    <property type="entry name" value="Ribonuclease H-like"/>
    <property type="match status" value="1"/>
</dbReference>
<sequence length="251" mass="29612">MRPCLFDGCCTFEPSQHNHVYCNKCRCKRKEEARKKRLESPLVYDEETFQLQENRKLALAERQEAKDKWILENKTFCMFDIETTNLDADVGWILCASFKPVDGETYTIRGAADDTNILDAIRDELHKYDYIVTWYGTRFDLPFVATRLLLNRKEAIGRLRHIDLLYVSRFKFKFFNNKLENVADGLFGGDSVKTKLRGSVWYSARKHDKKTREKAIDYIVEHCEMDVVELENLFHELIPFKKISLTPLRSY</sequence>
<dbReference type="InterPro" id="IPR012337">
    <property type="entry name" value="RNaseH-like_sf"/>
</dbReference>
<comment type="caution">
    <text evidence="2">The sequence shown here is derived from an EMBL/GenBank/DDBJ whole genome shotgun (WGS) entry which is preliminary data.</text>
</comment>
<name>A0A0F9J897_9ZZZZ</name>